<protein>
    <submittedName>
        <fullName evidence="1">Uncharacterized protein</fullName>
    </submittedName>
</protein>
<keyword evidence="2" id="KW-1185">Reference proteome</keyword>
<evidence type="ECO:0000313" key="2">
    <source>
        <dbReference type="Proteomes" id="UP000577362"/>
    </source>
</evidence>
<sequence>MAAWGAIASGCSTAPGDPVIRTELVRPSLPPAAREPCPAPVPLPDRSITSGEVTRWWGRDRAELRACEQRRAAAVAAIDGSASP</sequence>
<dbReference type="EMBL" id="JACIEN010000001">
    <property type="protein sequence ID" value="MBB4016719.1"/>
    <property type="molecule type" value="Genomic_DNA"/>
</dbReference>
<reference evidence="1 2" key="1">
    <citation type="submission" date="2020-08" db="EMBL/GenBank/DDBJ databases">
        <title>Genomic Encyclopedia of Type Strains, Phase IV (KMG-IV): sequencing the most valuable type-strain genomes for metagenomic binning, comparative biology and taxonomic classification.</title>
        <authorList>
            <person name="Goeker M."/>
        </authorList>
    </citation>
    <scope>NUCLEOTIDE SEQUENCE [LARGE SCALE GENOMIC DNA]</scope>
    <source>
        <strain evidence="1 2">DSM 103737</strain>
    </source>
</reference>
<evidence type="ECO:0000313" key="1">
    <source>
        <dbReference type="EMBL" id="MBB4016719.1"/>
    </source>
</evidence>
<organism evidence="1 2">
    <name type="scientific">Chelatococcus caeni</name>
    <dbReference type="NCBI Taxonomy" id="1348468"/>
    <lineage>
        <taxon>Bacteria</taxon>
        <taxon>Pseudomonadati</taxon>
        <taxon>Pseudomonadota</taxon>
        <taxon>Alphaproteobacteria</taxon>
        <taxon>Hyphomicrobiales</taxon>
        <taxon>Chelatococcaceae</taxon>
        <taxon>Chelatococcus</taxon>
    </lineage>
</organism>
<comment type="caution">
    <text evidence="1">The sequence shown here is derived from an EMBL/GenBank/DDBJ whole genome shotgun (WGS) entry which is preliminary data.</text>
</comment>
<dbReference type="Proteomes" id="UP000577362">
    <property type="component" value="Unassembled WGS sequence"/>
</dbReference>
<proteinExistence type="predicted"/>
<name>A0A840BZK5_9HYPH</name>
<dbReference type="AlphaFoldDB" id="A0A840BZK5"/>
<gene>
    <name evidence="1" type="ORF">GGR16_001725</name>
</gene>
<accession>A0A840BZK5</accession>